<evidence type="ECO:0000256" key="1">
    <source>
        <dbReference type="SAM" id="MobiDB-lite"/>
    </source>
</evidence>
<feature type="region of interest" description="Disordered" evidence="1">
    <location>
        <begin position="1"/>
        <end position="40"/>
    </location>
</feature>
<dbReference type="EMBL" id="JAIZPD010000009">
    <property type="protein sequence ID" value="KAH0960957.1"/>
    <property type="molecule type" value="Genomic_DNA"/>
</dbReference>
<evidence type="ECO:0000313" key="3">
    <source>
        <dbReference type="Proteomes" id="UP000824596"/>
    </source>
</evidence>
<feature type="region of interest" description="Disordered" evidence="1">
    <location>
        <begin position="98"/>
        <end position="211"/>
    </location>
</feature>
<reference evidence="2" key="1">
    <citation type="submission" date="2021-09" db="EMBL/GenBank/DDBJ databases">
        <title>A high-quality genome of the endoparasitic fungus Hirsutella rhossiliensis with a comparison of Hirsutella genomes reveals transposable elements contributing to genome size variation.</title>
        <authorList>
            <person name="Lin R."/>
            <person name="Jiao Y."/>
            <person name="Sun X."/>
            <person name="Ling J."/>
            <person name="Xie B."/>
            <person name="Cheng X."/>
        </authorList>
    </citation>
    <scope>NUCLEOTIDE SEQUENCE</scope>
    <source>
        <strain evidence="2">HR02</strain>
    </source>
</reference>
<evidence type="ECO:0000313" key="2">
    <source>
        <dbReference type="EMBL" id="KAH0960957.1"/>
    </source>
</evidence>
<proteinExistence type="predicted"/>
<comment type="caution">
    <text evidence="2">The sequence shown here is derived from an EMBL/GenBank/DDBJ whole genome shotgun (WGS) entry which is preliminary data.</text>
</comment>
<keyword evidence="3" id="KW-1185">Reference proteome</keyword>
<dbReference type="GeneID" id="68357239"/>
<name>A0A9P8MXG7_9HYPO</name>
<feature type="compositionally biased region" description="Basic and acidic residues" evidence="1">
    <location>
        <begin position="131"/>
        <end position="166"/>
    </location>
</feature>
<gene>
    <name evidence="2" type="ORF">HRG_08110</name>
</gene>
<sequence>MPPLTELPMDKKAKPVPKRKKPGERPFKPTRPIRRVERSYSRHKRDEVVMFLSHYQVFDPSVSQANEQGYRAPSYADAAKHFGIPRTTIARWAKVPRLDEEAKKRVSGAVEPNKNTKGSSGKKRTIGDCSPLHEVKGVEGTDLEHIEPKDYLGDRLVDEAHENEKVESDEEAKESKKAAQEVAQGSDGDSHGAGDNGKDDIDRTADEAKSE</sequence>
<dbReference type="AlphaFoldDB" id="A0A9P8MXG7"/>
<organism evidence="2 3">
    <name type="scientific">Hirsutella rhossiliensis</name>
    <dbReference type="NCBI Taxonomy" id="111463"/>
    <lineage>
        <taxon>Eukaryota</taxon>
        <taxon>Fungi</taxon>
        <taxon>Dikarya</taxon>
        <taxon>Ascomycota</taxon>
        <taxon>Pezizomycotina</taxon>
        <taxon>Sordariomycetes</taxon>
        <taxon>Hypocreomycetidae</taxon>
        <taxon>Hypocreales</taxon>
        <taxon>Ophiocordycipitaceae</taxon>
        <taxon>Hirsutella</taxon>
    </lineage>
</organism>
<dbReference type="RefSeq" id="XP_044718470.1">
    <property type="nucleotide sequence ID" value="XM_044866581.1"/>
</dbReference>
<protein>
    <submittedName>
        <fullName evidence="2">Uncharacterized protein</fullName>
    </submittedName>
</protein>
<dbReference type="Proteomes" id="UP000824596">
    <property type="component" value="Unassembled WGS sequence"/>
</dbReference>
<dbReference type="OrthoDB" id="5422061at2759"/>
<accession>A0A9P8MXG7</accession>
<feature type="compositionally biased region" description="Basic and acidic residues" evidence="1">
    <location>
        <begin position="188"/>
        <end position="211"/>
    </location>
</feature>